<evidence type="ECO:0000256" key="3">
    <source>
        <dbReference type="ARBA" id="ARBA00022771"/>
    </source>
</evidence>
<dbReference type="OrthoDB" id="109171at2759"/>
<keyword evidence="13" id="KW-1185">Reference proteome</keyword>
<dbReference type="InterPro" id="IPR036236">
    <property type="entry name" value="Znf_C2H2_sf"/>
</dbReference>
<dbReference type="InterPro" id="IPR008906">
    <property type="entry name" value="HATC_C_dom"/>
</dbReference>
<dbReference type="SUPFAM" id="SSF53098">
    <property type="entry name" value="Ribonuclease H-like"/>
    <property type="match status" value="1"/>
</dbReference>
<feature type="compositionally biased region" description="Low complexity" evidence="10">
    <location>
        <begin position="959"/>
        <end position="969"/>
    </location>
</feature>
<feature type="compositionally biased region" description="Polar residues" evidence="10">
    <location>
        <begin position="65"/>
        <end position="108"/>
    </location>
</feature>
<dbReference type="Pfam" id="PF02892">
    <property type="entry name" value="zf-BED"/>
    <property type="match status" value="1"/>
</dbReference>
<evidence type="ECO:0000256" key="7">
    <source>
        <dbReference type="ARBA" id="ARBA00023163"/>
    </source>
</evidence>
<keyword evidence="7" id="KW-0804">Transcription</keyword>
<dbReference type="GO" id="GO:0008270">
    <property type="term" value="F:zinc ion binding"/>
    <property type="evidence" value="ECO:0007669"/>
    <property type="project" value="UniProtKB-KW"/>
</dbReference>
<dbReference type="InterPro" id="IPR012337">
    <property type="entry name" value="RNaseH-like_sf"/>
</dbReference>
<evidence type="ECO:0000259" key="11">
    <source>
        <dbReference type="PROSITE" id="PS50808"/>
    </source>
</evidence>
<dbReference type="Proteomes" id="UP000053237">
    <property type="component" value="Unassembled WGS sequence"/>
</dbReference>
<feature type="compositionally biased region" description="Polar residues" evidence="10">
    <location>
        <begin position="928"/>
        <end position="937"/>
    </location>
</feature>
<gene>
    <name evidence="12" type="ORF">BN9_006210</name>
</gene>
<keyword evidence="6" id="KW-0238">DNA-binding</keyword>
<dbReference type="InParanoid" id="A0A024FZW3"/>
<evidence type="ECO:0000256" key="8">
    <source>
        <dbReference type="ARBA" id="ARBA00023242"/>
    </source>
</evidence>
<keyword evidence="5" id="KW-0805">Transcription regulation</keyword>
<name>A0A024FZW3_9STRA</name>
<sequence>MTRRTTNFGTRAGAETCASDCTKINGNDMKHDSITGNTSSVSPRLGYAPMNGTSNTNDTCEDITNPASSKASQSFTSTISGLNNATNTSPGTVSTSQPPSKPASSCSSLNAPISVSAVWAYFEKDTMGNSICKFCNRVVKGHHSSNLLSHLRTAGRTDPSHQQANLICEEHRESKRHIKRQKLTVAMGHGLGNVTDAAALAGLSTNATAVNAGSSLATSLGAGHSPYAYRHAPNAMATAAFYQQATVAAAAATLTREQREALAVATQSSGAFTLLSGSVNQSFPFNPDQLSQELGTNRVVYVLMKCTPILTIFFRAANTALFLLLENFPLEFATRTGFHHFIQQLVGDKTVSIPSEDALKKSITILQESLILTTKMLIARTRAVGISVDLWQLKEVLLDSEAFLAVSVHFSVNFREFHVVVHCAPTKWLDTQRRVDSAFVDEVIGTVVDRIGLRDKVVVYIESGHLQRGNISLSQQFDSLESELSLSESPHLSVALAQIDDHGGSETLKASMFISSSKSIEPCLSKSILSESFSAELLAIEAFVHALSSNNAVDAQIRQQSPKGFDYKSILQTSESEAWSEDPWFYDYLYTLQSQVRRMEQLADTFALKRIPKYPSEWVTMYLKKMRPFQRYWEALHGDKSSFTGSDKEFFKHGISSISTIGAALVTYAEKQAIEEGRGGTSDDLHWAILFRKLESRLRFSFCRLPRICYAATMLDPRYKDREYCYVTVKIDVENGLKYLRSLSGWSKSAQTSFRNTQSEHDPTSELKNGGFDGISDPLGKSTYDIAATGVPHDDDDDLLSHLPSASSARDALSDENDFFVTWEKELGTYMNLPVAERNVDPLYWWRQNQLRFPMLAPYAEVLLSLPATATLSSCERVEIEDILLRAQSRNYDLASTELIEAYLSFQKNKAYALEWFGAANSLSFGNQHSNSNSGPTPLTHRHDNVGSNGMSSTGNAGGMLDLDGSSGSYKDIENV</sequence>
<dbReference type="SUPFAM" id="SSF57667">
    <property type="entry name" value="beta-beta-alpha zinc fingers"/>
    <property type="match status" value="1"/>
</dbReference>
<dbReference type="GO" id="GO:0005634">
    <property type="term" value="C:nucleus"/>
    <property type="evidence" value="ECO:0007669"/>
    <property type="project" value="UniProtKB-SubCell"/>
</dbReference>
<evidence type="ECO:0000256" key="6">
    <source>
        <dbReference type="ARBA" id="ARBA00023125"/>
    </source>
</evidence>
<dbReference type="GO" id="GO:0046983">
    <property type="term" value="F:protein dimerization activity"/>
    <property type="evidence" value="ECO:0007669"/>
    <property type="project" value="InterPro"/>
</dbReference>
<dbReference type="PROSITE" id="PS50808">
    <property type="entry name" value="ZF_BED"/>
    <property type="match status" value="1"/>
</dbReference>
<accession>A0A024FZW3</accession>
<evidence type="ECO:0000256" key="1">
    <source>
        <dbReference type="ARBA" id="ARBA00004123"/>
    </source>
</evidence>
<keyword evidence="2" id="KW-0479">Metal-binding</keyword>
<dbReference type="EMBL" id="CAIX01000004">
    <property type="protein sequence ID" value="CCI39838.1"/>
    <property type="molecule type" value="Genomic_DNA"/>
</dbReference>
<reference evidence="12 13" key="1">
    <citation type="submission" date="2012-05" db="EMBL/GenBank/DDBJ databases">
        <title>Recombination and specialization in a pathogen metapopulation.</title>
        <authorList>
            <person name="Gardiner A."/>
            <person name="Kemen E."/>
            <person name="Schultz-Larsen T."/>
            <person name="MacLean D."/>
            <person name="Van Oosterhout C."/>
            <person name="Jones J.D.G."/>
        </authorList>
    </citation>
    <scope>NUCLEOTIDE SEQUENCE [LARGE SCALE GENOMIC DNA]</scope>
    <source>
        <strain evidence="12 13">Ac Nc2</strain>
    </source>
</reference>
<evidence type="ECO:0000256" key="10">
    <source>
        <dbReference type="SAM" id="MobiDB-lite"/>
    </source>
</evidence>
<feature type="region of interest" description="Disordered" evidence="10">
    <location>
        <begin position="928"/>
        <end position="976"/>
    </location>
</feature>
<evidence type="ECO:0000256" key="4">
    <source>
        <dbReference type="ARBA" id="ARBA00022833"/>
    </source>
</evidence>
<evidence type="ECO:0000256" key="5">
    <source>
        <dbReference type="ARBA" id="ARBA00023015"/>
    </source>
</evidence>
<dbReference type="Pfam" id="PF05699">
    <property type="entry name" value="Dimer_Tnp_hAT"/>
    <property type="match status" value="1"/>
</dbReference>
<feature type="domain" description="BED-type" evidence="11">
    <location>
        <begin position="113"/>
        <end position="178"/>
    </location>
</feature>
<dbReference type="PANTHER" id="PTHR46481:SF10">
    <property type="entry name" value="ZINC FINGER BED DOMAIN-CONTAINING PROTEIN 39"/>
    <property type="match status" value="1"/>
</dbReference>
<protein>
    <recommendedName>
        <fullName evidence="11">BED-type domain-containing protein</fullName>
    </recommendedName>
</protein>
<dbReference type="AlphaFoldDB" id="A0A024FZW3"/>
<dbReference type="GO" id="GO:0009791">
    <property type="term" value="P:post-embryonic development"/>
    <property type="evidence" value="ECO:0007669"/>
    <property type="project" value="UniProtKB-ARBA"/>
</dbReference>
<feature type="compositionally biased region" description="Polar residues" evidence="10">
    <location>
        <begin position="946"/>
        <end position="955"/>
    </location>
</feature>
<keyword evidence="4" id="KW-0862">Zinc</keyword>
<dbReference type="InterPro" id="IPR003656">
    <property type="entry name" value="Znf_BED"/>
</dbReference>
<dbReference type="InterPro" id="IPR052035">
    <property type="entry name" value="ZnF_BED_domain_contain"/>
</dbReference>
<evidence type="ECO:0000256" key="9">
    <source>
        <dbReference type="PROSITE-ProRule" id="PRU00027"/>
    </source>
</evidence>
<comment type="caution">
    <text evidence="12">The sequence shown here is derived from an EMBL/GenBank/DDBJ whole genome shotgun (WGS) entry which is preliminary data.</text>
</comment>
<organism evidence="12 13">
    <name type="scientific">Albugo candida</name>
    <dbReference type="NCBI Taxonomy" id="65357"/>
    <lineage>
        <taxon>Eukaryota</taxon>
        <taxon>Sar</taxon>
        <taxon>Stramenopiles</taxon>
        <taxon>Oomycota</taxon>
        <taxon>Peronosporomycetes</taxon>
        <taxon>Albuginales</taxon>
        <taxon>Albuginaceae</taxon>
        <taxon>Albugo</taxon>
    </lineage>
</organism>
<evidence type="ECO:0000256" key="2">
    <source>
        <dbReference type="ARBA" id="ARBA00022723"/>
    </source>
</evidence>
<dbReference type="PANTHER" id="PTHR46481">
    <property type="entry name" value="ZINC FINGER BED DOMAIN-CONTAINING PROTEIN 4"/>
    <property type="match status" value="1"/>
</dbReference>
<evidence type="ECO:0000313" key="12">
    <source>
        <dbReference type="EMBL" id="CCI39838.1"/>
    </source>
</evidence>
<dbReference type="GO" id="GO:0003677">
    <property type="term" value="F:DNA binding"/>
    <property type="evidence" value="ECO:0007669"/>
    <property type="project" value="UniProtKB-KW"/>
</dbReference>
<keyword evidence="8" id="KW-0539">Nucleus</keyword>
<keyword evidence="3 9" id="KW-0863">Zinc-finger</keyword>
<comment type="subcellular location">
    <subcellularLocation>
        <location evidence="1">Nucleus</location>
    </subcellularLocation>
</comment>
<proteinExistence type="predicted"/>
<evidence type="ECO:0000313" key="13">
    <source>
        <dbReference type="Proteomes" id="UP000053237"/>
    </source>
</evidence>
<feature type="region of interest" description="Disordered" evidence="10">
    <location>
        <begin position="50"/>
        <end position="108"/>
    </location>
</feature>